<dbReference type="Pfam" id="PF17680">
    <property type="entry name" value="FlgO"/>
    <property type="match status" value="1"/>
</dbReference>
<proteinExistence type="predicted"/>
<dbReference type="RefSeq" id="WP_006014233.1">
    <property type="nucleotide sequence ID" value="NZ_BAEQ01000055.1"/>
</dbReference>
<dbReference type="OrthoDB" id="5296088at2"/>
<evidence type="ECO:0000259" key="1">
    <source>
        <dbReference type="Pfam" id="PF17680"/>
    </source>
</evidence>
<evidence type="ECO:0000313" key="3">
    <source>
        <dbReference type="Proteomes" id="UP000006251"/>
    </source>
</evidence>
<dbReference type="AlphaFoldDB" id="K6ZJ27"/>
<sequence length="258" mass="28191">MAINKKLILAAASIIFLNGCAVSKMLMAGYTPPRTIADLLLEQEGGELQLGDDKLSKGRSGISLENYKGDAGSSMDNGVIDDMGKADYMQPWQAPSTLFRPSFSHKSLADYAGQLSMQLLRNSAGMKKDDLIGVASFVRLDKSLQQTNILGNQLAEYFISEIQQFGLAVVDFKMTSTLNITQRGDFVFSREALKLAENMKMDHMLSGTMIDKSKGVQINARIISIENGRVVASASVLIPHFIAQSLRPDYISRLSATD</sequence>
<reference evidence="3" key="1">
    <citation type="journal article" date="2014" name="Environ. Microbiol.">
        <title>Comparative genomics of the marine bacterial genus Glaciecola reveals the high degree of genomic diversity and genomic characteristic for cold adaptation.</title>
        <authorList>
            <person name="Qin Q.L."/>
            <person name="Xie B.B."/>
            <person name="Yu Y."/>
            <person name="Shu Y.L."/>
            <person name="Rong J.C."/>
            <person name="Zhang Y.J."/>
            <person name="Zhao D.L."/>
            <person name="Chen X.L."/>
            <person name="Zhang X.Y."/>
            <person name="Chen B."/>
            <person name="Zhou B.C."/>
            <person name="Zhang Y.Z."/>
        </authorList>
    </citation>
    <scope>NUCLEOTIDE SEQUENCE [LARGE SCALE GENOMIC DNA]</scope>
    <source>
        <strain evidence="3">ACAM 615</strain>
    </source>
</reference>
<evidence type="ECO:0000313" key="2">
    <source>
        <dbReference type="EMBL" id="GAC30322.1"/>
    </source>
</evidence>
<protein>
    <recommendedName>
        <fullName evidence="1">FlgO domain-containing protein</fullName>
    </recommendedName>
</protein>
<organism evidence="2 3">
    <name type="scientific">Brumicola pallidula DSM 14239 = ACAM 615</name>
    <dbReference type="NCBI Taxonomy" id="1121922"/>
    <lineage>
        <taxon>Bacteria</taxon>
        <taxon>Pseudomonadati</taxon>
        <taxon>Pseudomonadota</taxon>
        <taxon>Gammaproteobacteria</taxon>
        <taxon>Alteromonadales</taxon>
        <taxon>Alteromonadaceae</taxon>
        <taxon>Brumicola</taxon>
    </lineage>
</organism>
<keyword evidence="3" id="KW-1185">Reference proteome</keyword>
<name>K6ZJ27_9ALTE</name>
<dbReference type="EMBL" id="BAEQ01000055">
    <property type="protein sequence ID" value="GAC30322.1"/>
    <property type="molecule type" value="Genomic_DNA"/>
</dbReference>
<dbReference type="InterPro" id="IPR041215">
    <property type="entry name" value="FlgO_dom"/>
</dbReference>
<dbReference type="Gene3D" id="3.40.50.10610">
    <property type="entry name" value="ABC-type transport auxiliary lipoprotein component"/>
    <property type="match status" value="1"/>
</dbReference>
<feature type="domain" description="FlgO" evidence="1">
    <location>
        <begin position="114"/>
        <end position="240"/>
    </location>
</feature>
<gene>
    <name evidence="2" type="ORF">GPAL_3474</name>
</gene>
<dbReference type="Proteomes" id="UP000006251">
    <property type="component" value="Unassembled WGS sequence"/>
</dbReference>
<accession>K6ZJ27</accession>
<comment type="caution">
    <text evidence="2">The sequence shown here is derived from an EMBL/GenBank/DDBJ whole genome shotgun (WGS) entry which is preliminary data.</text>
</comment>
<dbReference type="STRING" id="1121922.GCA_000428905_00830"/>